<dbReference type="SUPFAM" id="SSF51569">
    <property type="entry name" value="Aldolase"/>
    <property type="match status" value="1"/>
</dbReference>
<dbReference type="eggNOG" id="KOG2772">
    <property type="taxonomic scope" value="Eukaryota"/>
</dbReference>
<sequence length="378" mass="42230">MEPTSNSTLLERVQEKINIDVDTLDTEFIQSLPIIPNDQTSNPAWLFVQLQDSGTKDLVHQLIQQDIELQRRVAFCKRNLPFIKGRVMIQATTSDPYNIQEILESARLLAKEFQRAGIPKERYCIKIMATGPGVIAAKILGQPEEDDIPILGTGVFTVAQAVACFQARCLFISPYYNSIEEWQNLREQGNSVILPTPNDVALKHPFSNRLAQMVKAYKDLYQKTGQRPPLIKNAGFASYHEVIASAEIGCHSATISTALLTEMLKPSIRRISLPDNLPTKLANMRKPYETSVSIPSSRLQGLLNADPLQRSSAKYKACDTDKDYLACGGDVLDKMIEGDVEGKKRLDQALELFRFADQASLQLVQDLADEMARFSSNL</sequence>
<dbReference type="STRING" id="441959.B8MDX5"/>
<evidence type="ECO:0000313" key="2">
    <source>
        <dbReference type="EMBL" id="EED16052.1"/>
    </source>
</evidence>
<dbReference type="PANTHER" id="PTHR10683">
    <property type="entry name" value="TRANSALDOLASE"/>
    <property type="match status" value="1"/>
</dbReference>
<dbReference type="InParanoid" id="B8MDX5"/>
<evidence type="ECO:0000313" key="3">
    <source>
        <dbReference type="Proteomes" id="UP000001745"/>
    </source>
</evidence>
<dbReference type="InterPro" id="IPR001585">
    <property type="entry name" value="TAL/FSA"/>
</dbReference>
<gene>
    <name evidence="2" type="ORF">TSTA_011610</name>
</gene>
<dbReference type="InterPro" id="IPR013785">
    <property type="entry name" value="Aldolase_TIM"/>
</dbReference>
<dbReference type="GO" id="GO:0004801">
    <property type="term" value="F:transaldolase activity"/>
    <property type="evidence" value="ECO:0007669"/>
    <property type="project" value="TreeGrafter"/>
</dbReference>
<dbReference type="AlphaFoldDB" id="B8MDX5"/>
<dbReference type="GO" id="GO:0005975">
    <property type="term" value="P:carbohydrate metabolic process"/>
    <property type="evidence" value="ECO:0007669"/>
    <property type="project" value="InterPro"/>
</dbReference>
<dbReference type="OrthoDB" id="1711136at2759"/>
<dbReference type="HOGENOM" id="CLU_047470_1_1_1"/>
<dbReference type="Gene3D" id="3.20.20.70">
    <property type="entry name" value="Aldolase class I"/>
    <property type="match status" value="1"/>
</dbReference>
<organism evidence="2 3">
    <name type="scientific">Talaromyces stipitatus (strain ATCC 10500 / CBS 375.48 / QM 6759 / NRRL 1006)</name>
    <name type="common">Penicillium stipitatum</name>
    <dbReference type="NCBI Taxonomy" id="441959"/>
    <lineage>
        <taxon>Eukaryota</taxon>
        <taxon>Fungi</taxon>
        <taxon>Dikarya</taxon>
        <taxon>Ascomycota</taxon>
        <taxon>Pezizomycotina</taxon>
        <taxon>Eurotiomycetes</taxon>
        <taxon>Eurotiomycetidae</taxon>
        <taxon>Eurotiales</taxon>
        <taxon>Trichocomaceae</taxon>
        <taxon>Talaromyces</taxon>
        <taxon>Talaromyces sect. Talaromyces</taxon>
    </lineage>
</organism>
<dbReference type="RefSeq" id="XP_002483286.1">
    <property type="nucleotide sequence ID" value="XM_002483241.1"/>
</dbReference>
<dbReference type="OMA" id="HIYQAYR"/>
<accession>B8MDX5</accession>
<dbReference type="VEuPathDB" id="FungiDB:TSTA_011610"/>
<dbReference type="PhylomeDB" id="B8MDX5"/>
<proteinExistence type="predicted"/>
<keyword evidence="1" id="KW-0704">Schiff base</keyword>
<evidence type="ECO:0000256" key="1">
    <source>
        <dbReference type="ARBA" id="ARBA00023270"/>
    </source>
</evidence>
<dbReference type="GO" id="GO:0009052">
    <property type="term" value="P:pentose-phosphate shunt, non-oxidative branch"/>
    <property type="evidence" value="ECO:0007669"/>
    <property type="project" value="TreeGrafter"/>
</dbReference>
<dbReference type="PANTHER" id="PTHR10683:SF39">
    <property type="entry name" value="TRANSALDOLASE"/>
    <property type="match status" value="1"/>
</dbReference>
<dbReference type="Proteomes" id="UP000001745">
    <property type="component" value="Unassembled WGS sequence"/>
</dbReference>
<name>B8MDX5_TALSN</name>
<dbReference type="GeneID" id="8105002"/>
<dbReference type="Pfam" id="PF00923">
    <property type="entry name" value="TAL_FSA"/>
    <property type="match status" value="1"/>
</dbReference>
<reference evidence="3" key="1">
    <citation type="journal article" date="2015" name="Genome Announc.">
        <title>Genome sequence of the AIDS-associated pathogen Penicillium marneffei (ATCC18224) and its near taxonomic relative Talaromyces stipitatus (ATCC10500).</title>
        <authorList>
            <person name="Nierman W.C."/>
            <person name="Fedorova-Abrams N.D."/>
            <person name="Andrianopoulos A."/>
        </authorList>
    </citation>
    <scope>NUCLEOTIDE SEQUENCE [LARGE SCALE GENOMIC DNA]</scope>
    <source>
        <strain evidence="3">ATCC 10500 / CBS 375.48 / QM 6759 / NRRL 1006</strain>
    </source>
</reference>
<keyword evidence="3" id="KW-1185">Reference proteome</keyword>
<dbReference type="EMBL" id="EQ962656">
    <property type="protein sequence ID" value="EED16052.1"/>
    <property type="molecule type" value="Genomic_DNA"/>
</dbReference>
<protein>
    <submittedName>
        <fullName evidence="2">Transaldolase, putative</fullName>
    </submittedName>
</protein>